<dbReference type="EMBL" id="CP001102">
    <property type="protein sequence ID" value="ACE05828.1"/>
    <property type="molecule type" value="Genomic_DNA"/>
</dbReference>
<dbReference type="STRING" id="452471.Aasi_0412"/>
<dbReference type="AlphaFoldDB" id="B3ERH6"/>
<dbReference type="KEGG" id="aas:Aasi_0412"/>
<keyword evidence="2" id="KW-1185">Reference proteome</keyword>
<reference evidence="1 2" key="1">
    <citation type="journal article" date="2010" name="J. Bacteriol.">
        <title>The genome of the amoeba symbiont 'Candidatus Amoebophilus asiaticus' reveals common mechanisms for host cell interaction among amoeba-associated bacteria.</title>
        <authorList>
            <person name="Schmitz-Esser S."/>
            <person name="Tischler P."/>
            <person name="Arnold R."/>
            <person name="Montanaro J."/>
            <person name="Wagner M."/>
            <person name="Rattei T."/>
            <person name="Horn M."/>
        </authorList>
    </citation>
    <scope>NUCLEOTIDE SEQUENCE [LARGE SCALE GENOMIC DNA]</scope>
    <source>
        <strain evidence="1 2">5a2</strain>
    </source>
</reference>
<dbReference type="RefSeq" id="WP_012472592.1">
    <property type="nucleotide sequence ID" value="NC_010830.1"/>
</dbReference>
<evidence type="ECO:0000313" key="1">
    <source>
        <dbReference type="EMBL" id="ACE05828.1"/>
    </source>
</evidence>
<sequence>MPETPEEWAGLALTVGLDFVPFGKALKFLIGPGKKVVHGKVKNLLIGLLKKREKKICTKFLKSLNKRISIQKQARHVAGTAEKGKGFMHSLEDAQAVLDAIHAGKAEFIGVSKAGHQVFRVNGITGTHVNVREKVIGQRTNVFAIKGTINPSIVPTKPDFKPFFRI</sequence>
<gene>
    <name evidence="1" type="ordered locus">Aasi_0412</name>
</gene>
<protein>
    <recommendedName>
        <fullName evidence="3">Bacterial toxin 50 domain-containing protein</fullName>
    </recommendedName>
</protein>
<dbReference type="Proteomes" id="UP000001227">
    <property type="component" value="Chromosome"/>
</dbReference>
<evidence type="ECO:0000313" key="2">
    <source>
        <dbReference type="Proteomes" id="UP000001227"/>
    </source>
</evidence>
<organism evidence="1 2">
    <name type="scientific">Amoebophilus asiaticus (strain 5a2)</name>
    <dbReference type="NCBI Taxonomy" id="452471"/>
    <lineage>
        <taxon>Bacteria</taxon>
        <taxon>Pseudomonadati</taxon>
        <taxon>Bacteroidota</taxon>
        <taxon>Cytophagia</taxon>
        <taxon>Cytophagales</taxon>
        <taxon>Amoebophilaceae</taxon>
        <taxon>Candidatus Amoebophilus</taxon>
    </lineage>
</organism>
<evidence type="ECO:0008006" key="3">
    <source>
        <dbReference type="Google" id="ProtNLM"/>
    </source>
</evidence>
<name>B3ERH6_AMOA5</name>
<proteinExistence type="predicted"/>
<dbReference type="OrthoDB" id="6225685at2"/>
<accession>B3ERH6</accession>
<dbReference type="HOGENOM" id="CLU_1599280_0_0_10"/>